<dbReference type="EMBL" id="JAINDJ010000005">
    <property type="protein sequence ID" value="KAG9448041.1"/>
    <property type="molecule type" value="Genomic_DNA"/>
</dbReference>
<gene>
    <name evidence="1" type="ORF">H6P81_014169</name>
</gene>
<keyword evidence="2" id="KW-1185">Reference proteome</keyword>
<evidence type="ECO:0000313" key="1">
    <source>
        <dbReference type="EMBL" id="KAG9448041.1"/>
    </source>
</evidence>
<proteinExistence type="predicted"/>
<dbReference type="Proteomes" id="UP000825729">
    <property type="component" value="Unassembled WGS sequence"/>
</dbReference>
<name>A0AAV7EHX6_ARIFI</name>
<reference evidence="1 2" key="1">
    <citation type="submission" date="2021-07" db="EMBL/GenBank/DDBJ databases">
        <title>The Aristolochia fimbriata genome: insights into angiosperm evolution, floral development and chemical biosynthesis.</title>
        <authorList>
            <person name="Jiao Y."/>
        </authorList>
    </citation>
    <scope>NUCLEOTIDE SEQUENCE [LARGE SCALE GENOMIC DNA]</scope>
    <source>
        <strain evidence="1">IBCAS-2021</strain>
        <tissue evidence="1">Leaf</tissue>
    </source>
</reference>
<sequence length="77" mass="8685">MLSSSRPNFQRLTDRPMSLPLLVEASAFVQFLSCRRGGPRVKRTRAEGPDSVQKAASSRALVRETQKSFVERFQFGL</sequence>
<organism evidence="1 2">
    <name type="scientific">Aristolochia fimbriata</name>
    <name type="common">White veined hardy Dutchman's pipe vine</name>
    <dbReference type="NCBI Taxonomy" id="158543"/>
    <lineage>
        <taxon>Eukaryota</taxon>
        <taxon>Viridiplantae</taxon>
        <taxon>Streptophyta</taxon>
        <taxon>Embryophyta</taxon>
        <taxon>Tracheophyta</taxon>
        <taxon>Spermatophyta</taxon>
        <taxon>Magnoliopsida</taxon>
        <taxon>Magnoliidae</taxon>
        <taxon>Piperales</taxon>
        <taxon>Aristolochiaceae</taxon>
        <taxon>Aristolochia</taxon>
    </lineage>
</organism>
<dbReference type="AlphaFoldDB" id="A0AAV7EHX6"/>
<comment type="caution">
    <text evidence="1">The sequence shown here is derived from an EMBL/GenBank/DDBJ whole genome shotgun (WGS) entry which is preliminary data.</text>
</comment>
<evidence type="ECO:0000313" key="2">
    <source>
        <dbReference type="Proteomes" id="UP000825729"/>
    </source>
</evidence>
<accession>A0AAV7EHX6</accession>
<protein>
    <submittedName>
        <fullName evidence="1">Uncharacterized protein</fullName>
    </submittedName>
</protein>